<dbReference type="Proteomes" id="UP001500394">
    <property type="component" value="Unassembled WGS sequence"/>
</dbReference>
<gene>
    <name evidence="3" type="ORF">GCM10023173_25550</name>
</gene>
<sequence>MRKKILVPTDFSEKAYYAAQYACQIALKNDFDIHLFHCYTTSTAISTDDSDIPKGDLLMEELKKKLIQEYPGVVIESKCVSRLLIDVIPEYAVAPQFEFIVIGTTGANHGRPVIWGSNTAFVTNNVSIPVLAIPSQNEFRTSKVAILTNFKAEELESLNNFTKLCGPIEKLDIIHIYKDAAKAKDIHNDLEDWAFNIKQLSNVHEVNIIAERTHTDNQELDTVPEVINQIITDNDYDMVIVTKTRKSFFNRLINGSVSRKIVLTLQKPTFFDNIKK</sequence>
<accession>A0ABP8R856</accession>
<dbReference type="PRINTS" id="PR01438">
    <property type="entry name" value="UNVRSLSTRESS"/>
</dbReference>
<name>A0ABP8R856_9SPHI</name>
<dbReference type="InterPro" id="IPR006016">
    <property type="entry name" value="UspA"/>
</dbReference>
<reference evidence="4" key="1">
    <citation type="journal article" date="2019" name="Int. J. Syst. Evol. Microbiol.">
        <title>The Global Catalogue of Microorganisms (GCM) 10K type strain sequencing project: providing services to taxonomists for standard genome sequencing and annotation.</title>
        <authorList>
            <consortium name="The Broad Institute Genomics Platform"/>
            <consortium name="The Broad Institute Genome Sequencing Center for Infectious Disease"/>
            <person name="Wu L."/>
            <person name="Ma J."/>
        </authorList>
    </citation>
    <scope>NUCLEOTIDE SEQUENCE [LARGE SCALE GENOMIC DNA]</scope>
    <source>
        <strain evidence="4">JCM 17858</strain>
    </source>
</reference>
<dbReference type="Pfam" id="PF00582">
    <property type="entry name" value="Usp"/>
    <property type="match status" value="2"/>
</dbReference>
<dbReference type="PANTHER" id="PTHR46268">
    <property type="entry name" value="STRESS RESPONSE PROTEIN NHAX"/>
    <property type="match status" value="1"/>
</dbReference>
<dbReference type="RefSeq" id="WP_345069072.1">
    <property type="nucleotide sequence ID" value="NZ_BAABGR010000042.1"/>
</dbReference>
<evidence type="ECO:0000313" key="4">
    <source>
        <dbReference type="Proteomes" id="UP001500394"/>
    </source>
</evidence>
<evidence type="ECO:0000256" key="1">
    <source>
        <dbReference type="ARBA" id="ARBA00008791"/>
    </source>
</evidence>
<feature type="domain" description="UspA" evidence="2">
    <location>
        <begin position="210"/>
        <end position="268"/>
    </location>
</feature>
<comment type="similarity">
    <text evidence="1">Belongs to the universal stress protein A family.</text>
</comment>
<keyword evidence="4" id="KW-1185">Reference proteome</keyword>
<evidence type="ECO:0000259" key="2">
    <source>
        <dbReference type="Pfam" id="PF00582"/>
    </source>
</evidence>
<organism evidence="3 4">
    <name type="scientific">Sphingobacterium thermophilum</name>
    <dbReference type="NCBI Taxonomy" id="768534"/>
    <lineage>
        <taxon>Bacteria</taxon>
        <taxon>Pseudomonadati</taxon>
        <taxon>Bacteroidota</taxon>
        <taxon>Sphingobacteriia</taxon>
        <taxon>Sphingobacteriales</taxon>
        <taxon>Sphingobacteriaceae</taxon>
        <taxon>Sphingobacterium</taxon>
    </lineage>
</organism>
<evidence type="ECO:0000313" key="3">
    <source>
        <dbReference type="EMBL" id="GAA4520893.1"/>
    </source>
</evidence>
<proteinExistence type="inferred from homology"/>
<dbReference type="EMBL" id="BAABGR010000042">
    <property type="protein sequence ID" value="GAA4520893.1"/>
    <property type="molecule type" value="Genomic_DNA"/>
</dbReference>
<dbReference type="SUPFAM" id="SSF52402">
    <property type="entry name" value="Adenine nucleotide alpha hydrolases-like"/>
    <property type="match status" value="2"/>
</dbReference>
<dbReference type="Gene3D" id="3.40.50.12370">
    <property type="match status" value="1"/>
</dbReference>
<protein>
    <submittedName>
        <fullName evidence="3">Universal stress protein</fullName>
    </submittedName>
</protein>
<feature type="domain" description="UspA" evidence="2">
    <location>
        <begin position="1"/>
        <end position="134"/>
    </location>
</feature>
<dbReference type="CDD" id="cd00293">
    <property type="entry name" value="USP-like"/>
    <property type="match status" value="1"/>
</dbReference>
<comment type="caution">
    <text evidence="3">The sequence shown here is derived from an EMBL/GenBank/DDBJ whole genome shotgun (WGS) entry which is preliminary data.</text>
</comment>
<dbReference type="PANTHER" id="PTHR46268:SF6">
    <property type="entry name" value="UNIVERSAL STRESS PROTEIN UP12"/>
    <property type="match status" value="1"/>
</dbReference>
<dbReference type="InterPro" id="IPR006015">
    <property type="entry name" value="Universal_stress_UspA"/>
</dbReference>